<keyword evidence="4" id="KW-1185">Reference proteome</keyword>
<feature type="transmembrane region" description="Helical" evidence="2">
    <location>
        <begin position="51"/>
        <end position="69"/>
    </location>
</feature>
<proteinExistence type="predicted"/>
<keyword evidence="2" id="KW-0472">Membrane</keyword>
<feature type="transmembrane region" description="Helical" evidence="2">
    <location>
        <begin position="145"/>
        <end position="163"/>
    </location>
</feature>
<evidence type="ECO:0000256" key="2">
    <source>
        <dbReference type="SAM" id="Phobius"/>
    </source>
</evidence>
<evidence type="ECO:0000256" key="1">
    <source>
        <dbReference type="SAM" id="MobiDB-lite"/>
    </source>
</evidence>
<reference evidence="3" key="1">
    <citation type="submission" date="2021-06" db="EMBL/GenBank/DDBJ databases">
        <authorList>
            <person name="Arsene-Ploetze F."/>
        </authorList>
    </citation>
    <scope>NUCLEOTIDE SEQUENCE</scope>
    <source>
        <strain evidence="3">SBRY1</strain>
    </source>
</reference>
<keyword evidence="2" id="KW-0812">Transmembrane</keyword>
<protein>
    <recommendedName>
        <fullName evidence="5">Integral membrane protein</fullName>
    </recommendedName>
</protein>
<name>A0A9W4H7P4_9ACTN</name>
<feature type="region of interest" description="Disordered" evidence="1">
    <location>
        <begin position="1"/>
        <end position="32"/>
    </location>
</feature>
<accession>A0A9W4H7P4</accession>
<comment type="caution">
    <text evidence="3">The sequence shown here is derived from an EMBL/GenBank/DDBJ whole genome shotgun (WGS) entry which is preliminary data.</text>
</comment>
<dbReference type="AlphaFoldDB" id="A0A9W4H7P4"/>
<evidence type="ECO:0000313" key="4">
    <source>
        <dbReference type="Proteomes" id="UP001153328"/>
    </source>
</evidence>
<gene>
    <name evidence="3" type="ORF">SBRY_80012</name>
</gene>
<dbReference type="Proteomes" id="UP001153328">
    <property type="component" value="Unassembled WGS sequence"/>
</dbReference>
<organism evidence="3 4">
    <name type="scientific">Actinacidiphila bryophytorum</name>
    <dbReference type="NCBI Taxonomy" id="1436133"/>
    <lineage>
        <taxon>Bacteria</taxon>
        <taxon>Bacillati</taxon>
        <taxon>Actinomycetota</taxon>
        <taxon>Actinomycetes</taxon>
        <taxon>Kitasatosporales</taxon>
        <taxon>Streptomycetaceae</taxon>
        <taxon>Actinacidiphila</taxon>
    </lineage>
</organism>
<evidence type="ECO:0000313" key="3">
    <source>
        <dbReference type="EMBL" id="CAG7656608.1"/>
    </source>
</evidence>
<evidence type="ECO:0008006" key="5">
    <source>
        <dbReference type="Google" id="ProtNLM"/>
    </source>
</evidence>
<feature type="transmembrane region" description="Helical" evidence="2">
    <location>
        <begin position="81"/>
        <end position="100"/>
    </location>
</feature>
<sequence>MAEESTADGTEDTAMARQQTPPQAPAAAEAAAPAPAAQSGGARIGQGPGRLLLWFYGVFTVAALSRSIVQISTKFSDARLAYLLSLAAGIVYAVITVALWRGGGQARKVALVACSAELLGVIGVGVLTLADSSAFPDQTVWSDFGYGYVFLPVILPVMGLLWLRKAGAELRGAEAA</sequence>
<feature type="compositionally biased region" description="Low complexity" evidence="1">
    <location>
        <begin position="15"/>
        <end position="32"/>
    </location>
</feature>
<dbReference type="RefSeq" id="WP_240165789.1">
    <property type="nucleotide sequence ID" value="NZ_CAJVAX010000022.1"/>
</dbReference>
<feature type="compositionally biased region" description="Acidic residues" evidence="1">
    <location>
        <begin position="1"/>
        <end position="11"/>
    </location>
</feature>
<feature type="transmembrane region" description="Helical" evidence="2">
    <location>
        <begin position="109"/>
        <end position="130"/>
    </location>
</feature>
<dbReference type="EMBL" id="CAJVAX010000022">
    <property type="protein sequence ID" value="CAG7656608.1"/>
    <property type="molecule type" value="Genomic_DNA"/>
</dbReference>
<keyword evidence="2" id="KW-1133">Transmembrane helix</keyword>